<proteinExistence type="predicted"/>
<feature type="region of interest" description="Disordered" evidence="1">
    <location>
        <begin position="1"/>
        <end position="21"/>
    </location>
</feature>
<organism evidence="2 3">
    <name type="scientific">Elysia crispata</name>
    <name type="common">lettuce slug</name>
    <dbReference type="NCBI Taxonomy" id="231223"/>
    <lineage>
        <taxon>Eukaryota</taxon>
        <taxon>Metazoa</taxon>
        <taxon>Spiralia</taxon>
        <taxon>Lophotrochozoa</taxon>
        <taxon>Mollusca</taxon>
        <taxon>Gastropoda</taxon>
        <taxon>Heterobranchia</taxon>
        <taxon>Euthyneura</taxon>
        <taxon>Panpulmonata</taxon>
        <taxon>Sacoglossa</taxon>
        <taxon>Placobranchoidea</taxon>
        <taxon>Plakobranchidae</taxon>
        <taxon>Elysia</taxon>
    </lineage>
</organism>
<gene>
    <name evidence="2" type="ORF">RRG08_038366</name>
</gene>
<accession>A0AAE1AYE4</accession>
<protein>
    <submittedName>
        <fullName evidence="2">Uncharacterized protein</fullName>
    </submittedName>
</protein>
<feature type="compositionally biased region" description="Polar residues" evidence="1">
    <location>
        <begin position="1"/>
        <end position="11"/>
    </location>
</feature>
<reference evidence="2" key="1">
    <citation type="journal article" date="2023" name="G3 (Bethesda)">
        <title>A reference genome for the long-term kleptoplast-retaining sea slug Elysia crispata morphotype clarki.</title>
        <authorList>
            <person name="Eastman K.E."/>
            <person name="Pendleton A.L."/>
            <person name="Shaikh M.A."/>
            <person name="Suttiyut T."/>
            <person name="Ogas R."/>
            <person name="Tomko P."/>
            <person name="Gavelis G."/>
            <person name="Widhalm J.R."/>
            <person name="Wisecaver J.H."/>
        </authorList>
    </citation>
    <scope>NUCLEOTIDE SEQUENCE</scope>
    <source>
        <strain evidence="2">ECLA1</strain>
    </source>
</reference>
<name>A0AAE1AYE4_9GAST</name>
<evidence type="ECO:0000256" key="1">
    <source>
        <dbReference type="SAM" id="MobiDB-lite"/>
    </source>
</evidence>
<dbReference type="Proteomes" id="UP001283361">
    <property type="component" value="Unassembled WGS sequence"/>
</dbReference>
<comment type="caution">
    <text evidence="2">The sequence shown here is derived from an EMBL/GenBank/DDBJ whole genome shotgun (WGS) entry which is preliminary data.</text>
</comment>
<sequence length="109" mass="11831">MQDVNQNTQEPSVIKNAHKASTAKDVQHHAVTTVLESNLSVIMSLGFVTWGVIQDIRVICVHMSALMVSMAMDVSMFAVPTVQGTKTHVTTSVVFVLVAVTQDIKDLHA</sequence>
<dbReference type="EMBL" id="JAWDGP010000914">
    <property type="protein sequence ID" value="KAK3796177.1"/>
    <property type="molecule type" value="Genomic_DNA"/>
</dbReference>
<keyword evidence="3" id="KW-1185">Reference proteome</keyword>
<dbReference type="AlphaFoldDB" id="A0AAE1AYE4"/>
<evidence type="ECO:0000313" key="2">
    <source>
        <dbReference type="EMBL" id="KAK3796177.1"/>
    </source>
</evidence>
<evidence type="ECO:0000313" key="3">
    <source>
        <dbReference type="Proteomes" id="UP001283361"/>
    </source>
</evidence>